<dbReference type="InterPro" id="IPR032287">
    <property type="entry name" value="DUF4838"/>
</dbReference>
<keyword evidence="1" id="KW-0378">Hydrolase</keyword>
<accession>A2E4K6</accession>
<proteinExistence type="predicted"/>
<dbReference type="Pfam" id="PF03648">
    <property type="entry name" value="Glyco_hydro_67N"/>
    <property type="match status" value="1"/>
</dbReference>
<dbReference type="Gene3D" id="3.30.379.10">
    <property type="entry name" value="Chitobiase/beta-hexosaminidase domain 2-like"/>
    <property type="match status" value="1"/>
</dbReference>
<evidence type="ECO:0000313" key="4">
    <source>
        <dbReference type="Proteomes" id="UP000001542"/>
    </source>
</evidence>
<dbReference type="GO" id="GO:0046559">
    <property type="term" value="F:alpha-glucuronidase activity"/>
    <property type="evidence" value="ECO:0007669"/>
    <property type="project" value="InterPro"/>
</dbReference>
<sequence length="893" mass="103029">MLISLIAVSQIKNITIAEKGKDPNYKIMVPSSTLKCWKTAANELKSGIQKITGVELPIVEHSEALNGNYILIGPTKYTSELTTLKINDLKVDGYEIRFAQEKHLIINGGSRGVIYGCLKLLEDFGNCRFMTSWMMIYPPSNTFQVDSSVDIYEIADVFWRSISIPDSIPSIYLRENYKPWDYNGDTVQCSYCLQTFPELLSPDLHPNNKFPEYWALLPNGARSTSAPCLTNSGAFDVIVNNILNRMKVYPNSLYIDIGHWNTQDYCHCANCAARMKLYGDIYSGLFVEFCNNVSKIVKQHDPTKIVRCLAYLHTTFAPINIKMNENVEVYFAHLGQDNAHPLNNSITFSNMEFKRELDKWLNVSQHFHVYEYLTNFYLPMLIHPIYHSVSENIKYYYNKGMIGYTQEDSGAHSDMTYFKHYVISKMLFYPDGNETYFENDFLYHFYGAGAASYIRKFLDVTKKATENDPDYYIPNDYGMVPNYLTESYLNYANWLWQKAVDAAKKEGDEKKIFNTEMGQIPSMYSYFYYTLYNSTYKLIEKNGKVFIDNEKITEYCRKILERCPEDKSADKYTGKSCHIARKKDDPDGRLRQLKLYLEGETASTISQGNLKATATSTMSDGRVFSLTKNNVEYLDRRRGLDFGYSKSFKYVDSVNYGFSLKTSTKTNNFMEFTTSPIIKSYTIDSNSVTFKVRMTVQGKQTPVFTLCFDLGDVNDVFVKTDNNQWKRPVFPVNCTSENHYGESTKNKNSVSVCSQKTKRGITVNFPQNSKFFTFLFNKTSNTITMYLGFNYDYWDLFEEQIKVTPIENVQNLPNIPIPYSEPAQKTWFFPIFYFASSPQKNDKWNPTTDEKNTLGYSTSVAPRAQTHLWPSRDIGRATGKRDGNFTVYYLSRC</sequence>
<dbReference type="AlphaFoldDB" id="A2E4K6"/>
<evidence type="ECO:0000256" key="1">
    <source>
        <dbReference type="ARBA" id="ARBA00022801"/>
    </source>
</evidence>
<protein>
    <recommendedName>
        <fullName evidence="2">Alpha glucuronidase N-terminal domain-containing protein</fullName>
    </recommendedName>
</protein>
<dbReference type="EMBL" id="DS113302">
    <property type="protein sequence ID" value="EAY12428.1"/>
    <property type="molecule type" value="Genomic_DNA"/>
</dbReference>
<dbReference type="Proteomes" id="UP000001542">
    <property type="component" value="Unassembled WGS sequence"/>
</dbReference>
<dbReference type="InterPro" id="IPR029018">
    <property type="entry name" value="Hex-like_dom2"/>
</dbReference>
<gene>
    <name evidence="3" type="ORF">TVAG_445400</name>
</gene>
<dbReference type="InParanoid" id="A2E4K6"/>
<dbReference type="VEuPathDB" id="TrichDB:TVAGG3_1050750"/>
<organism evidence="3 4">
    <name type="scientific">Trichomonas vaginalis (strain ATCC PRA-98 / G3)</name>
    <dbReference type="NCBI Taxonomy" id="412133"/>
    <lineage>
        <taxon>Eukaryota</taxon>
        <taxon>Metamonada</taxon>
        <taxon>Parabasalia</taxon>
        <taxon>Trichomonadida</taxon>
        <taxon>Trichomonadidae</taxon>
        <taxon>Trichomonas</taxon>
    </lineage>
</organism>
<dbReference type="InterPro" id="IPR005154">
    <property type="entry name" value="Glyco_hydro_67_aGlcAse_N"/>
</dbReference>
<evidence type="ECO:0000259" key="2">
    <source>
        <dbReference type="Pfam" id="PF03648"/>
    </source>
</evidence>
<dbReference type="VEuPathDB" id="TrichDB:TVAG_445400"/>
<dbReference type="KEGG" id="tva:4770392"/>
<dbReference type="PANTHER" id="PTHR47406:SF2">
    <property type="entry name" value="ALPHA GLUCURONIDASE N-TERMINAL DOMAIN-CONTAINING PROTEIN"/>
    <property type="match status" value="1"/>
</dbReference>
<keyword evidence="4" id="KW-1185">Reference proteome</keyword>
<dbReference type="PANTHER" id="PTHR47406">
    <property type="entry name" value="COAGULATION FACTOR 5/8 TYPE, C-TERMINAL"/>
    <property type="match status" value="1"/>
</dbReference>
<reference evidence="3" key="1">
    <citation type="submission" date="2006-10" db="EMBL/GenBank/DDBJ databases">
        <authorList>
            <person name="Amadeo P."/>
            <person name="Zhao Q."/>
            <person name="Wortman J."/>
            <person name="Fraser-Liggett C."/>
            <person name="Carlton J."/>
        </authorList>
    </citation>
    <scope>NUCLEOTIDE SEQUENCE</scope>
    <source>
        <strain evidence="3">G3</strain>
    </source>
</reference>
<feature type="domain" description="Alpha glucuronidase N-terminal" evidence="2">
    <location>
        <begin position="18"/>
        <end position="119"/>
    </location>
</feature>
<reference evidence="3" key="2">
    <citation type="journal article" date="2007" name="Science">
        <title>Draft genome sequence of the sexually transmitted pathogen Trichomonas vaginalis.</title>
        <authorList>
            <person name="Carlton J.M."/>
            <person name="Hirt R.P."/>
            <person name="Silva J.C."/>
            <person name="Delcher A.L."/>
            <person name="Schatz M."/>
            <person name="Zhao Q."/>
            <person name="Wortman J.R."/>
            <person name="Bidwell S.L."/>
            <person name="Alsmark U.C.M."/>
            <person name="Besteiro S."/>
            <person name="Sicheritz-Ponten T."/>
            <person name="Noel C.J."/>
            <person name="Dacks J.B."/>
            <person name="Foster P.G."/>
            <person name="Simillion C."/>
            <person name="Van de Peer Y."/>
            <person name="Miranda-Saavedra D."/>
            <person name="Barton G.J."/>
            <person name="Westrop G.D."/>
            <person name="Mueller S."/>
            <person name="Dessi D."/>
            <person name="Fiori P.L."/>
            <person name="Ren Q."/>
            <person name="Paulsen I."/>
            <person name="Zhang H."/>
            <person name="Bastida-Corcuera F.D."/>
            <person name="Simoes-Barbosa A."/>
            <person name="Brown M.T."/>
            <person name="Hayes R.D."/>
            <person name="Mukherjee M."/>
            <person name="Okumura C.Y."/>
            <person name="Schneider R."/>
            <person name="Smith A.J."/>
            <person name="Vanacova S."/>
            <person name="Villalvazo M."/>
            <person name="Haas B.J."/>
            <person name="Pertea M."/>
            <person name="Feldblyum T.V."/>
            <person name="Utterback T.R."/>
            <person name="Shu C.L."/>
            <person name="Osoegawa K."/>
            <person name="de Jong P.J."/>
            <person name="Hrdy I."/>
            <person name="Horvathova L."/>
            <person name="Zubacova Z."/>
            <person name="Dolezal P."/>
            <person name="Malik S.B."/>
            <person name="Logsdon J.M. Jr."/>
            <person name="Henze K."/>
            <person name="Gupta A."/>
            <person name="Wang C.C."/>
            <person name="Dunne R.L."/>
            <person name="Upcroft J.A."/>
            <person name="Upcroft P."/>
            <person name="White O."/>
            <person name="Salzberg S.L."/>
            <person name="Tang P."/>
            <person name="Chiu C.-H."/>
            <person name="Lee Y.-S."/>
            <person name="Embley T.M."/>
            <person name="Coombs G.H."/>
            <person name="Mottram J.C."/>
            <person name="Tachezy J."/>
            <person name="Fraser-Liggett C.M."/>
            <person name="Johnson P.J."/>
        </authorList>
    </citation>
    <scope>NUCLEOTIDE SEQUENCE [LARGE SCALE GENOMIC DNA]</scope>
    <source>
        <strain evidence="3">G3</strain>
    </source>
</reference>
<dbReference type="SUPFAM" id="SSF55545">
    <property type="entry name" value="beta-N-acetylhexosaminidase-like domain"/>
    <property type="match status" value="1"/>
</dbReference>
<dbReference type="Pfam" id="PF16126">
    <property type="entry name" value="DUF4838"/>
    <property type="match status" value="1"/>
</dbReference>
<evidence type="ECO:0000313" key="3">
    <source>
        <dbReference type="EMBL" id="EAY12428.1"/>
    </source>
</evidence>
<dbReference type="GO" id="GO:0045493">
    <property type="term" value="P:xylan catabolic process"/>
    <property type="evidence" value="ECO:0007669"/>
    <property type="project" value="InterPro"/>
</dbReference>
<name>A2E4K6_TRIV3</name>
<dbReference type="OrthoDB" id="6501611at2759"/>
<dbReference type="RefSeq" id="XP_001324651.1">
    <property type="nucleotide sequence ID" value="XM_001324616.1"/>
</dbReference>